<name>T1D4I1_9ZZZZ</name>
<reference evidence="3" key="2">
    <citation type="journal article" date="2014" name="ISME J.">
        <title>Microbial stratification in low pH oxic and suboxic macroscopic growths along an acid mine drainage.</title>
        <authorList>
            <person name="Mendez-Garcia C."/>
            <person name="Mesa V."/>
            <person name="Sprenger R.R."/>
            <person name="Richter M."/>
            <person name="Diez M.S."/>
            <person name="Solano J."/>
            <person name="Bargiela R."/>
            <person name="Golyshina O.V."/>
            <person name="Manteca A."/>
            <person name="Ramos J.L."/>
            <person name="Gallego J.R."/>
            <person name="Llorente I."/>
            <person name="Martins Dos Santos V.A."/>
            <person name="Jensen O.N."/>
            <person name="Pelaez A.I."/>
            <person name="Sanchez J."/>
            <person name="Ferrer M."/>
        </authorList>
    </citation>
    <scope>NUCLEOTIDE SEQUENCE</scope>
</reference>
<sequence>MDAIAIASSVSKQTVYNHYGSKEDLFASMIRSSCREILKVLQSAALKGNPQSLLRLVGEHFLEMALDPAKIALRRVLLPEIPRFPELGQIYYRSGPAYLRQFLAGYLSEQNANGTLEVADPALMADQFIGMFAACSLKAELGIQPEMDEGERKRYIDHAVDLLIRAAQSAHPGETARKTHHA</sequence>
<dbReference type="AlphaFoldDB" id="T1D4I1"/>
<protein>
    <submittedName>
        <fullName evidence="3">Transcriptional regulator, TetR family protein</fullName>
    </submittedName>
</protein>
<dbReference type="GO" id="GO:0000976">
    <property type="term" value="F:transcription cis-regulatory region binding"/>
    <property type="evidence" value="ECO:0007669"/>
    <property type="project" value="TreeGrafter"/>
</dbReference>
<dbReference type="SUPFAM" id="SSF48498">
    <property type="entry name" value="Tetracyclin repressor-like, C-terminal domain"/>
    <property type="match status" value="1"/>
</dbReference>
<dbReference type="GO" id="GO:0003700">
    <property type="term" value="F:DNA-binding transcription factor activity"/>
    <property type="evidence" value="ECO:0007669"/>
    <property type="project" value="TreeGrafter"/>
</dbReference>
<dbReference type="EMBL" id="AUZY01000848">
    <property type="protein sequence ID" value="EQD77215.1"/>
    <property type="molecule type" value="Genomic_DNA"/>
</dbReference>
<feature type="domain" description="HTH tetR-type" evidence="2">
    <location>
        <begin position="1"/>
        <end position="37"/>
    </location>
</feature>
<accession>T1D4I1</accession>
<keyword evidence="1" id="KW-0238">DNA-binding</keyword>
<dbReference type="Pfam" id="PF00440">
    <property type="entry name" value="TetR_N"/>
    <property type="match status" value="1"/>
</dbReference>
<dbReference type="PROSITE" id="PS50977">
    <property type="entry name" value="HTH_TETR_2"/>
    <property type="match status" value="1"/>
</dbReference>
<organism evidence="3">
    <name type="scientific">mine drainage metagenome</name>
    <dbReference type="NCBI Taxonomy" id="410659"/>
    <lineage>
        <taxon>unclassified sequences</taxon>
        <taxon>metagenomes</taxon>
        <taxon>ecological metagenomes</taxon>
    </lineage>
</organism>
<dbReference type="InterPro" id="IPR039536">
    <property type="entry name" value="TetR_C_Proteobacteria"/>
</dbReference>
<comment type="caution">
    <text evidence="3">The sequence shown here is derived from an EMBL/GenBank/DDBJ whole genome shotgun (WGS) entry which is preliminary data.</text>
</comment>
<evidence type="ECO:0000259" key="2">
    <source>
        <dbReference type="PROSITE" id="PS50977"/>
    </source>
</evidence>
<evidence type="ECO:0000256" key="1">
    <source>
        <dbReference type="ARBA" id="ARBA00023125"/>
    </source>
</evidence>
<dbReference type="PANTHER" id="PTHR30055">
    <property type="entry name" value="HTH-TYPE TRANSCRIPTIONAL REGULATOR RUTR"/>
    <property type="match status" value="1"/>
</dbReference>
<dbReference type="InterPro" id="IPR050109">
    <property type="entry name" value="HTH-type_TetR-like_transc_reg"/>
</dbReference>
<gene>
    <name evidence="3" type="ORF">B1B_01194</name>
</gene>
<dbReference type="InterPro" id="IPR001647">
    <property type="entry name" value="HTH_TetR"/>
</dbReference>
<dbReference type="Gene3D" id="1.10.357.10">
    <property type="entry name" value="Tetracycline Repressor, domain 2"/>
    <property type="match status" value="1"/>
</dbReference>
<dbReference type="Pfam" id="PF14246">
    <property type="entry name" value="TetR_C_7"/>
    <property type="match status" value="1"/>
</dbReference>
<dbReference type="SUPFAM" id="SSF46689">
    <property type="entry name" value="Homeodomain-like"/>
    <property type="match status" value="1"/>
</dbReference>
<dbReference type="PANTHER" id="PTHR30055:SF146">
    <property type="entry name" value="HTH-TYPE TRANSCRIPTIONAL DUAL REGULATOR CECR"/>
    <property type="match status" value="1"/>
</dbReference>
<dbReference type="Gene3D" id="1.10.10.60">
    <property type="entry name" value="Homeodomain-like"/>
    <property type="match status" value="1"/>
</dbReference>
<dbReference type="InterPro" id="IPR009057">
    <property type="entry name" value="Homeodomain-like_sf"/>
</dbReference>
<proteinExistence type="predicted"/>
<evidence type="ECO:0000313" key="3">
    <source>
        <dbReference type="EMBL" id="EQD77215.1"/>
    </source>
</evidence>
<dbReference type="InterPro" id="IPR036271">
    <property type="entry name" value="Tet_transcr_reg_TetR-rel_C_sf"/>
</dbReference>
<reference evidence="3" key="1">
    <citation type="submission" date="2013-08" db="EMBL/GenBank/DDBJ databases">
        <authorList>
            <person name="Mendez C."/>
            <person name="Richter M."/>
            <person name="Ferrer M."/>
            <person name="Sanchez J."/>
        </authorList>
    </citation>
    <scope>NUCLEOTIDE SEQUENCE</scope>
</reference>